<evidence type="ECO:0000313" key="3">
    <source>
        <dbReference type="Proteomes" id="UP001054811"/>
    </source>
</evidence>
<dbReference type="EMBL" id="CP091139">
    <property type="protein sequence ID" value="UUT35894.1"/>
    <property type="molecule type" value="Genomic_DNA"/>
</dbReference>
<organism evidence="2 3">
    <name type="scientific">Microbacterium elymi</name>
    <dbReference type="NCBI Taxonomy" id="2909587"/>
    <lineage>
        <taxon>Bacteria</taxon>
        <taxon>Bacillati</taxon>
        <taxon>Actinomycetota</taxon>
        <taxon>Actinomycetes</taxon>
        <taxon>Micrococcales</taxon>
        <taxon>Microbacteriaceae</taxon>
        <taxon>Microbacterium</taxon>
    </lineage>
</organism>
<keyword evidence="1" id="KW-1133">Transmembrane helix</keyword>
<evidence type="ECO:0000256" key="1">
    <source>
        <dbReference type="SAM" id="Phobius"/>
    </source>
</evidence>
<accession>A0ABY5NLA0</accession>
<evidence type="ECO:0000313" key="2">
    <source>
        <dbReference type="EMBL" id="UUT35894.1"/>
    </source>
</evidence>
<keyword evidence="1" id="KW-0472">Membrane</keyword>
<sequence>MFIVCFLLFVAGFACFGYAPFVDGWQSVIFVLGVLLCAAAIGIPMHKSRHDHKSSELP</sequence>
<name>A0ABY5NLA0_9MICO</name>
<feature type="transmembrane region" description="Helical" evidence="1">
    <location>
        <begin position="27"/>
        <end position="45"/>
    </location>
</feature>
<keyword evidence="3" id="KW-1185">Reference proteome</keyword>
<gene>
    <name evidence="2" type="ORF">L2X98_22340</name>
</gene>
<reference evidence="2" key="1">
    <citation type="submission" date="2022-01" db="EMBL/GenBank/DDBJ databases">
        <title>Microbacterium eymi and Microbacterium rhizovicinus sp. nov., isolated from the rhizospheric soil of Elymus tsukushiensis, a plant native to the Dokdo Islands, Republic of Korea.</title>
        <authorList>
            <person name="Hwang Y.J."/>
        </authorList>
    </citation>
    <scope>NUCLEOTIDE SEQUENCE</scope>
    <source>
        <strain evidence="2">KUDC0405</strain>
    </source>
</reference>
<keyword evidence="1" id="KW-0812">Transmembrane</keyword>
<dbReference type="Proteomes" id="UP001054811">
    <property type="component" value="Chromosome"/>
</dbReference>
<proteinExistence type="predicted"/>
<dbReference type="RefSeq" id="WP_259612526.1">
    <property type="nucleotide sequence ID" value="NZ_CP091139.2"/>
</dbReference>
<protein>
    <submittedName>
        <fullName evidence="2">Uncharacterized protein</fullName>
    </submittedName>
</protein>